<evidence type="ECO:0000313" key="2">
    <source>
        <dbReference type="Proteomes" id="UP000037035"/>
    </source>
</evidence>
<sequence length="136" mass="15882">MPSGPPNTPSDFNITAPLYSRTHLPVGDLKYHQLKSLHKNTSHNYGLTDINHMESKFTICHINLTYFSGDIGCLLQLWKIWEVMSQSLKGLTKFLVPADYLTLTKISFAKWFSKPLCRKNFYLEIHENYWLKYVQI</sequence>
<organism evidence="1 2">
    <name type="scientific">Puccinia sorghi</name>
    <dbReference type="NCBI Taxonomy" id="27349"/>
    <lineage>
        <taxon>Eukaryota</taxon>
        <taxon>Fungi</taxon>
        <taxon>Dikarya</taxon>
        <taxon>Basidiomycota</taxon>
        <taxon>Pucciniomycotina</taxon>
        <taxon>Pucciniomycetes</taxon>
        <taxon>Pucciniales</taxon>
        <taxon>Pucciniaceae</taxon>
        <taxon>Puccinia</taxon>
    </lineage>
</organism>
<protein>
    <submittedName>
        <fullName evidence="1">Uncharacterized protein</fullName>
    </submittedName>
</protein>
<dbReference type="VEuPathDB" id="FungiDB:VP01_76g16"/>
<dbReference type="AlphaFoldDB" id="A0A0L6UBK1"/>
<accession>A0A0L6UBK1</accession>
<comment type="caution">
    <text evidence="1">The sequence shown here is derived from an EMBL/GenBank/DDBJ whole genome shotgun (WGS) entry which is preliminary data.</text>
</comment>
<dbReference type="EMBL" id="LAVV01013161">
    <property type="protein sequence ID" value="KNZ45918.1"/>
    <property type="molecule type" value="Genomic_DNA"/>
</dbReference>
<name>A0A0L6UBK1_9BASI</name>
<keyword evidence="2" id="KW-1185">Reference proteome</keyword>
<evidence type="ECO:0000313" key="1">
    <source>
        <dbReference type="EMBL" id="KNZ45918.1"/>
    </source>
</evidence>
<gene>
    <name evidence="1" type="ORF">VP01_76g16</name>
</gene>
<proteinExistence type="predicted"/>
<dbReference type="Proteomes" id="UP000037035">
    <property type="component" value="Unassembled WGS sequence"/>
</dbReference>
<reference evidence="1 2" key="1">
    <citation type="submission" date="2015-08" db="EMBL/GenBank/DDBJ databases">
        <title>Next Generation Sequencing and Analysis of the Genome of Puccinia sorghi L Schw, the Causal Agent of Maize Common Rust.</title>
        <authorList>
            <person name="Rochi L."/>
            <person name="Burguener G."/>
            <person name="Darino M."/>
            <person name="Turjanski A."/>
            <person name="Kreff E."/>
            <person name="Dieguez M.J."/>
            <person name="Sacco F."/>
        </authorList>
    </citation>
    <scope>NUCLEOTIDE SEQUENCE [LARGE SCALE GENOMIC DNA]</scope>
    <source>
        <strain evidence="1 2">RO10H11247</strain>
    </source>
</reference>